<dbReference type="PROSITE" id="PS00108">
    <property type="entry name" value="PROTEIN_KINASE_ST"/>
    <property type="match status" value="1"/>
</dbReference>
<dbReference type="GO" id="GO:0030246">
    <property type="term" value="F:carbohydrate binding"/>
    <property type="evidence" value="ECO:0007669"/>
    <property type="project" value="UniProtKB-KW"/>
</dbReference>
<dbReference type="CDD" id="cd01098">
    <property type="entry name" value="PAN_AP_plant"/>
    <property type="match status" value="1"/>
</dbReference>
<dbReference type="FunFam" id="3.30.200.20:FF:000195">
    <property type="entry name" value="G-type lectin S-receptor-like serine/threonine-protein kinase"/>
    <property type="match status" value="1"/>
</dbReference>
<comment type="similarity">
    <text evidence="2">In the N-terminal section; belongs to the leguminous lectin family.</text>
</comment>
<dbReference type="PANTHER" id="PTHR32444">
    <property type="entry name" value="BULB-TYPE LECTIN DOMAIN-CONTAINING PROTEIN"/>
    <property type="match status" value="1"/>
</dbReference>
<dbReference type="Proteomes" id="UP000288805">
    <property type="component" value="Unassembled WGS sequence"/>
</dbReference>
<keyword evidence="10" id="KW-0547">Nucleotide-binding</keyword>
<dbReference type="InterPro" id="IPR001245">
    <property type="entry name" value="Ser-Thr/Tyr_kinase_cat_dom"/>
</dbReference>
<evidence type="ECO:0000256" key="18">
    <source>
        <dbReference type="ARBA" id="ARBA00047899"/>
    </source>
</evidence>
<dbReference type="InterPro" id="IPR011009">
    <property type="entry name" value="Kinase-like_dom_sf"/>
</dbReference>
<dbReference type="InterPro" id="IPR003609">
    <property type="entry name" value="Pan_app"/>
</dbReference>
<dbReference type="Pfam" id="PF01453">
    <property type="entry name" value="B_lectin"/>
    <property type="match status" value="1"/>
</dbReference>
<dbReference type="FunFam" id="2.90.10.10:FF:000004">
    <property type="entry name" value="G-type lectin S-receptor-like serine/threonine-protein kinase"/>
    <property type="match status" value="1"/>
</dbReference>
<feature type="domain" description="Bulb-type lectin" evidence="23">
    <location>
        <begin position="25"/>
        <end position="145"/>
    </location>
</feature>
<dbReference type="GO" id="GO:0002229">
    <property type="term" value="P:defense response to oomycetes"/>
    <property type="evidence" value="ECO:0007669"/>
    <property type="project" value="UniProtKB-ARBA"/>
</dbReference>
<dbReference type="FunFam" id="1.10.510.10:FF:000240">
    <property type="entry name" value="Lectin-domain containing receptor kinase A4.3"/>
    <property type="match status" value="1"/>
</dbReference>
<keyword evidence="5" id="KW-1003">Cell membrane</keyword>
<dbReference type="SUPFAM" id="SSF56112">
    <property type="entry name" value="Protein kinase-like (PK-like)"/>
    <property type="match status" value="1"/>
</dbReference>
<dbReference type="Gene3D" id="2.90.10.10">
    <property type="entry name" value="Bulb-type lectin domain"/>
    <property type="match status" value="1"/>
</dbReference>
<evidence type="ECO:0000256" key="15">
    <source>
        <dbReference type="ARBA" id="ARBA00023157"/>
    </source>
</evidence>
<keyword evidence="9 21" id="KW-0732">Signal</keyword>
<keyword evidence="15" id="KW-1015">Disulfide bond</keyword>
<feature type="transmembrane region" description="Helical" evidence="20">
    <location>
        <begin position="389"/>
        <end position="411"/>
    </location>
</feature>
<dbReference type="Gene3D" id="3.30.200.20">
    <property type="entry name" value="Phosphorylase Kinase, domain 1"/>
    <property type="match status" value="1"/>
</dbReference>
<evidence type="ECO:0000313" key="26">
    <source>
        <dbReference type="Proteomes" id="UP000288805"/>
    </source>
</evidence>
<dbReference type="InterPro" id="IPR000719">
    <property type="entry name" value="Prot_kinase_dom"/>
</dbReference>
<evidence type="ECO:0000256" key="1">
    <source>
        <dbReference type="ARBA" id="ARBA00004251"/>
    </source>
</evidence>
<evidence type="ECO:0000256" key="8">
    <source>
        <dbReference type="ARBA" id="ARBA00022692"/>
    </source>
</evidence>
<evidence type="ECO:0000256" key="14">
    <source>
        <dbReference type="ARBA" id="ARBA00023136"/>
    </source>
</evidence>
<dbReference type="EC" id="2.7.11.1" evidence="4"/>
<feature type="signal peptide" evidence="21">
    <location>
        <begin position="1"/>
        <end position="25"/>
    </location>
</feature>
<feature type="domain" description="Apple" evidence="24">
    <location>
        <begin position="290"/>
        <end position="373"/>
    </location>
</feature>
<sequence>MEGLPFFTFFCSLISSSIFLKFCVASDTITPQSMVDGETLVSSGQRFELGFFSPENSKNRYLGIWYKSAPHTVVWVANRNNPITDSHGVLTISINGTLVLLNQEGSVVWYSGLSGIAENPVVQLLDSGNFVLRDSLSKSCQSYLWQSFDYPSDTLLAGMKLGRTSNPDLERYLISWKSADEPSNGDFTWRLDTPRLPQLVVATGSTKKYRTGPWNGIRFSGIPVFRNEQHYSHIMIFDKENAYYMLSFDNYSANTRTTINHSGFIQWLRLDEHWHLQEFQNTNLEVPLDCMSKHDFMKVSGVKLPDLLEFWLNKSMSLKECEAECLKNCSYVAYANSNIKGGSSGCLTWFGDLIDITGFTDGKSGQDIYIRFPAGELESIQGSNKKKRLVTVLVASIVSGMLISGLVFWCIQRKRRVPKARTISSIGLESKMEDLELPLFDLATVNTATNNFCLINRIGIGGFGPVYKGNLSTGQEVAVKRLSKNSGQGLQEFKNEVFLIAKLQHKNLVRLLGCCIQGQERILLYEYMPNKSLDYFIFDQNRRALLSWQKRFDIVMGIVRGLVYLHQDSRLQIIHRDLKASNILLDENLNPKISDFGLARIFGGDEMEAKTKRVIGTYGYMSPEYVIDGTFSVKSDVFSFGVLLLEIVAGTKNRGFSHPNHHHNLLGHVSRKNENPPLCHTYILLV</sequence>
<comment type="catalytic activity">
    <reaction evidence="18">
        <text>L-threonyl-[protein] + ATP = O-phospho-L-threonyl-[protein] + ADP + H(+)</text>
        <dbReference type="Rhea" id="RHEA:46608"/>
        <dbReference type="Rhea" id="RHEA-COMP:11060"/>
        <dbReference type="Rhea" id="RHEA-COMP:11605"/>
        <dbReference type="ChEBI" id="CHEBI:15378"/>
        <dbReference type="ChEBI" id="CHEBI:30013"/>
        <dbReference type="ChEBI" id="CHEBI:30616"/>
        <dbReference type="ChEBI" id="CHEBI:61977"/>
        <dbReference type="ChEBI" id="CHEBI:456216"/>
        <dbReference type="EC" id="2.7.11.1"/>
    </reaction>
</comment>
<evidence type="ECO:0000256" key="17">
    <source>
        <dbReference type="ARBA" id="ARBA00023180"/>
    </source>
</evidence>
<keyword evidence="12" id="KW-0067">ATP-binding</keyword>
<comment type="caution">
    <text evidence="25">The sequence shown here is derived from an EMBL/GenBank/DDBJ whole genome shotgun (WGS) entry which is preliminary data.</text>
</comment>
<dbReference type="Pfam" id="PF00954">
    <property type="entry name" value="S_locus_glycop"/>
    <property type="match status" value="1"/>
</dbReference>
<evidence type="ECO:0000256" key="10">
    <source>
        <dbReference type="ARBA" id="ARBA00022741"/>
    </source>
</evidence>
<evidence type="ECO:0000256" key="16">
    <source>
        <dbReference type="ARBA" id="ARBA00023170"/>
    </source>
</evidence>
<dbReference type="InterPro" id="IPR036426">
    <property type="entry name" value="Bulb-type_lectin_dom_sf"/>
</dbReference>
<evidence type="ECO:0000256" key="9">
    <source>
        <dbReference type="ARBA" id="ARBA00022729"/>
    </source>
</evidence>
<dbReference type="SMART" id="SM00473">
    <property type="entry name" value="PAN_AP"/>
    <property type="match status" value="1"/>
</dbReference>
<keyword evidence="16 25" id="KW-0675">Receptor</keyword>
<dbReference type="InterPro" id="IPR000858">
    <property type="entry name" value="S_locus_glycoprot_dom"/>
</dbReference>
<feature type="domain" description="Protein kinase" evidence="22">
    <location>
        <begin position="452"/>
        <end position="686"/>
    </location>
</feature>
<comment type="similarity">
    <text evidence="3">In the C-terminal section; belongs to the protein kinase superfamily. Ser/Thr protein kinase family.</text>
</comment>
<name>A0A438GDN6_VITVI</name>
<evidence type="ECO:0000256" key="12">
    <source>
        <dbReference type="ARBA" id="ARBA00022840"/>
    </source>
</evidence>
<dbReference type="Pfam" id="PF07714">
    <property type="entry name" value="PK_Tyr_Ser-Thr"/>
    <property type="match status" value="1"/>
</dbReference>
<keyword evidence="25" id="KW-0430">Lectin</keyword>
<dbReference type="PROSITE" id="PS50948">
    <property type="entry name" value="PAN"/>
    <property type="match status" value="1"/>
</dbReference>
<evidence type="ECO:0000256" key="2">
    <source>
        <dbReference type="ARBA" id="ARBA00008536"/>
    </source>
</evidence>
<evidence type="ECO:0000256" key="4">
    <source>
        <dbReference type="ARBA" id="ARBA00012513"/>
    </source>
</evidence>
<dbReference type="GO" id="GO:0005524">
    <property type="term" value="F:ATP binding"/>
    <property type="evidence" value="ECO:0007669"/>
    <property type="project" value="UniProtKB-KW"/>
</dbReference>
<proteinExistence type="inferred from homology"/>
<gene>
    <name evidence="25" type="primary">VvCHDp000712_36</name>
    <name evidence="25" type="ORF">CK203_048731</name>
</gene>
<dbReference type="CDD" id="cd00028">
    <property type="entry name" value="B_lectin"/>
    <property type="match status" value="1"/>
</dbReference>
<evidence type="ECO:0000256" key="5">
    <source>
        <dbReference type="ARBA" id="ARBA00022475"/>
    </source>
</evidence>
<keyword evidence="6" id="KW-0723">Serine/threonine-protein kinase</keyword>
<dbReference type="InterPro" id="IPR008271">
    <property type="entry name" value="Ser/Thr_kinase_AS"/>
</dbReference>
<evidence type="ECO:0000313" key="25">
    <source>
        <dbReference type="EMBL" id="RVW70314.1"/>
    </source>
</evidence>
<dbReference type="SMART" id="SM00220">
    <property type="entry name" value="S_TKc"/>
    <property type="match status" value="1"/>
</dbReference>
<organism evidence="25 26">
    <name type="scientific">Vitis vinifera</name>
    <name type="common">Grape</name>
    <dbReference type="NCBI Taxonomy" id="29760"/>
    <lineage>
        <taxon>Eukaryota</taxon>
        <taxon>Viridiplantae</taxon>
        <taxon>Streptophyta</taxon>
        <taxon>Embryophyta</taxon>
        <taxon>Tracheophyta</taxon>
        <taxon>Spermatophyta</taxon>
        <taxon>Magnoliopsida</taxon>
        <taxon>eudicotyledons</taxon>
        <taxon>Gunneridae</taxon>
        <taxon>Pentapetalae</taxon>
        <taxon>rosids</taxon>
        <taxon>Vitales</taxon>
        <taxon>Vitaceae</taxon>
        <taxon>Viteae</taxon>
        <taxon>Vitis</taxon>
    </lineage>
</organism>
<dbReference type="PROSITE" id="PS50011">
    <property type="entry name" value="PROTEIN_KINASE_DOM"/>
    <property type="match status" value="1"/>
</dbReference>
<evidence type="ECO:0000259" key="24">
    <source>
        <dbReference type="PROSITE" id="PS50948"/>
    </source>
</evidence>
<feature type="chain" id="PRO_5019549200" description="non-specific serine/threonine protein kinase" evidence="21">
    <location>
        <begin position="26"/>
        <end position="686"/>
    </location>
</feature>
<dbReference type="Gene3D" id="1.10.510.10">
    <property type="entry name" value="Transferase(Phosphotransferase) domain 1"/>
    <property type="match status" value="1"/>
</dbReference>
<dbReference type="SUPFAM" id="SSF51110">
    <property type="entry name" value="alpha-D-mannose-specific plant lectins"/>
    <property type="match status" value="1"/>
</dbReference>
<keyword evidence="8 20" id="KW-0812">Transmembrane</keyword>
<comment type="subcellular location">
    <subcellularLocation>
        <location evidence="1">Cell membrane</location>
        <topology evidence="1">Single-pass type I membrane protein</topology>
    </subcellularLocation>
</comment>
<dbReference type="SMART" id="SM00108">
    <property type="entry name" value="B_lectin"/>
    <property type="match status" value="1"/>
</dbReference>
<evidence type="ECO:0000256" key="3">
    <source>
        <dbReference type="ARBA" id="ARBA00010217"/>
    </source>
</evidence>
<dbReference type="EMBL" id="QGNW01000467">
    <property type="protein sequence ID" value="RVW70314.1"/>
    <property type="molecule type" value="Genomic_DNA"/>
</dbReference>
<keyword evidence="17" id="KW-0325">Glycoprotein</keyword>
<evidence type="ECO:0000259" key="23">
    <source>
        <dbReference type="PROSITE" id="PS50927"/>
    </source>
</evidence>
<dbReference type="AlphaFoldDB" id="A0A438GDN6"/>
<comment type="catalytic activity">
    <reaction evidence="19">
        <text>L-seryl-[protein] + ATP = O-phospho-L-seryl-[protein] + ADP + H(+)</text>
        <dbReference type="Rhea" id="RHEA:17989"/>
        <dbReference type="Rhea" id="RHEA-COMP:9863"/>
        <dbReference type="Rhea" id="RHEA-COMP:11604"/>
        <dbReference type="ChEBI" id="CHEBI:15378"/>
        <dbReference type="ChEBI" id="CHEBI:29999"/>
        <dbReference type="ChEBI" id="CHEBI:30616"/>
        <dbReference type="ChEBI" id="CHEBI:83421"/>
        <dbReference type="ChEBI" id="CHEBI:456216"/>
        <dbReference type="EC" id="2.7.11.1"/>
    </reaction>
</comment>
<keyword evidence="7" id="KW-0808">Transferase</keyword>
<evidence type="ECO:0000256" key="19">
    <source>
        <dbReference type="ARBA" id="ARBA00048679"/>
    </source>
</evidence>
<keyword evidence="11 25" id="KW-0418">Kinase</keyword>
<evidence type="ECO:0000256" key="21">
    <source>
        <dbReference type="SAM" id="SignalP"/>
    </source>
</evidence>
<dbReference type="GO" id="GO:0005886">
    <property type="term" value="C:plasma membrane"/>
    <property type="evidence" value="ECO:0007669"/>
    <property type="project" value="UniProtKB-SubCell"/>
</dbReference>
<dbReference type="Pfam" id="PF08276">
    <property type="entry name" value="PAN_2"/>
    <property type="match status" value="1"/>
</dbReference>
<reference evidence="25 26" key="1">
    <citation type="journal article" date="2018" name="PLoS Genet.">
        <title>Population sequencing reveals clonal diversity and ancestral inbreeding in the grapevine cultivar Chardonnay.</title>
        <authorList>
            <person name="Roach M.J."/>
            <person name="Johnson D.L."/>
            <person name="Bohlmann J."/>
            <person name="van Vuuren H.J."/>
            <person name="Jones S.J."/>
            <person name="Pretorius I.S."/>
            <person name="Schmidt S.A."/>
            <person name="Borneman A.R."/>
        </authorList>
    </citation>
    <scope>NUCLEOTIDE SEQUENCE [LARGE SCALE GENOMIC DNA]</scope>
    <source>
        <strain evidence="26">cv. Chardonnay</strain>
        <tissue evidence="25">Leaf</tissue>
    </source>
</reference>
<protein>
    <recommendedName>
        <fullName evidence="4">non-specific serine/threonine protein kinase</fullName>
        <ecNumber evidence="4">2.7.11.1</ecNumber>
    </recommendedName>
</protein>
<evidence type="ECO:0000256" key="20">
    <source>
        <dbReference type="SAM" id="Phobius"/>
    </source>
</evidence>
<evidence type="ECO:0000256" key="13">
    <source>
        <dbReference type="ARBA" id="ARBA00022989"/>
    </source>
</evidence>
<evidence type="ECO:0000256" key="6">
    <source>
        <dbReference type="ARBA" id="ARBA00022527"/>
    </source>
</evidence>
<evidence type="ECO:0000256" key="7">
    <source>
        <dbReference type="ARBA" id="ARBA00022679"/>
    </source>
</evidence>
<dbReference type="GO" id="GO:0004674">
    <property type="term" value="F:protein serine/threonine kinase activity"/>
    <property type="evidence" value="ECO:0007669"/>
    <property type="project" value="UniProtKB-KW"/>
</dbReference>
<dbReference type="InterPro" id="IPR001480">
    <property type="entry name" value="Bulb-type_lectin_dom"/>
</dbReference>
<dbReference type="PANTHER" id="PTHR32444:SF118">
    <property type="entry name" value="OS09G0551150 PROTEIN"/>
    <property type="match status" value="1"/>
</dbReference>
<evidence type="ECO:0000256" key="11">
    <source>
        <dbReference type="ARBA" id="ARBA00022777"/>
    </source>
</evidence>
<evidence type="ECO:0000259" key="22">
    <source>
        <dbReference type="PROSITE" id="PS50011"/>
    </source>
</evidence>
<dbReference type="GO" id="GO:0048544">
    <property type="term" value="P:recognition of pollen"/>
    <property type="evidence" value="ECO:0007669"/>
    <property type="project" value="InterPro"/>
</dbReference>
<keyword evidence="14 20" id="KW-0472">Membrane</keyword>
<keyword evidence="13 20" id="KW-1133">Transmembrane helix</keyword>
<dbReference type="PROSITE" id="PS50927">
    <property type="entry name" value="BULB_LECTIN"/>
    <property type="match status" value="1"/>
</dbReference>
<accession>A0A438GDN6</accession>